<dbReference type="PANTHER" id="PTHR47331:SF6">
    <property type="entry name" value="DOUBLECORTIN DOMAIN-CONTAINING PROTEIN"/>
    <property type="match status" value="1"/>
</dbReference>
<reference evidence="1" key="1">
    <citation type="submission" date="2020-04" db="EMBL/GenBank/DDBJ databases">
        <authorList>
            <person name="Alioto T."/>
            <person name="Alioto T."/>
            <person name="Gomez Garrido J."/>
        </authorList>
    </citation>
    <scope>NUCLEOTIDE SEQUENCE</scope>
    <source>
        <strain evidence="1">A484AB</strain>
    </source>
</reference>
<dbReference type="EMBL" id="CACRXK020019943">
    <property type="protein sequence ID" value="CAB4034230.1"/>
    <property type="molecule type" value="Genomic_DNA"/>
</dbReference>
<dbReference type="AlphaFoldDB" id="A0A6S7JY56"/>
<keyword evidence="2" id="KW-1185">Reference proteome</keyword>
<sequence>FRRKEIDLMRFLWYKDNDKENEIVDYKMTVHIFGNTSSPARTSETLQLIKNTRDMLHTANLRLHKIASNSPEVMKLLSPQDKVENLRNLDPSHDPLPQQRSLGVVWNIEKDAFTFQVLLPEKPFTCRVIL</sequence>
<dbReference type="Proteomes" id="UP001152795">
    <property type="component" value="Unassembled WGS sequence"/>
</dbReference>
<feature type="non-terminal residue" evidence="1">
    <location>
        <position position="130"/>
    </location>
</feature>
<name>A0A6S7JY56_PARCT</name>
<gene>
    <name evidence="1" type="ORF">PACLA_8A041770</name>
</gene>
<comment type="caution">
    <text evidence="1">The sequence shown here is derived from an EMBL/GenBank/DDBJ whole genome shotgun (WGS) entry which is preliminary data.</text>
</comment>
<dbReference type="OrthoDB" id="6434680at2759"/>
<protein>
    <submittedName>
        <fullName evidence="1">Uncharacterized protein</fullName>
    </submittedName>
</protein>
<proteinExistence type="predicted"/>
<dbReference type="PANTHER" id="PTHR47331">
    <property type="entry name" value="PHD-TYPE DOMAIN-CONTAINING PROTEIN"/>
    <property type="match status" value="1"/>
</dbReference>
<accession>A0A6S7JY56</accession>
<evidence type="ECO:0000313" key="2">
    <source>
        <dbReference type="Proteomes" id="UP001152795"/>
    </source>
</evidence>
<feature type="non-terminal residue" evidence="1">
    <location>
        <position position="1"/>
    </location>
</feature>
<evidence type="ECO:0000313" key="1">
    <source>
        <dbReference type="EMBL" id="CAB4034230.1"/>
    </source>
</evidence>
<organism evidence="1 2">
    <name type="scientific">Paramuricea clavata</name>
    <name type="common">Red gorgonian</name>
    <name type="synonym">Violescent sea-whip</name>
    <dbReference type="NCBI Taxonomy" id="317549"/>
    <lineage>
        <taxon>Eukaryota</taxon>
        <taxon>Metazoa</taxon>
        <taxon>Cnidaria</taxon>
        <taxon>Anthozoa</taxon>
        <taxon>Octocorallia</taxon>
        <taxon>Malacalcyonacea</taxon>
        <taxon>Plexauridae</taxon>
        <taxon>Paramuricea</taxon>
    </lineage>
</organism>